<name>A0AAN8WXG1_HALRR</name>
<proteinExistence type="predicted"/>
<evidence type="ECO:0000313" key="2">
    <source>
        <dbReference type="Proteomes" id="UP001381693"/>
    </source>
</evidence>
<keyword evidence="2" id="KW-1185">Reference proteome</keyword>
<comment type="caution">
    <text evidence="1">The sequence shown here is derived from an EMBL/GenBank/DDBJ whole genome shotgun (WGS) entry which is preliminary data.</text>
</comment>
<sequence length="67" mass="7596">MGWEGEKLKYSKKWEEKHRESDRGGQKVQNIKRFVMVTTAGEGANIQLAKGVSNKSLYPSRAKDKGK</sequence>
<feature type="non-terminal residue" evidence="1">
    <location>
        <position position="67"/>
    </location>
</feature>
<protein>
    <submittedName>
        <fullName evidence="1">Uncharacterized protein</fullName>
    </submittedName>
</protein>
<reference evidence="1 2" key="1">
    <citation type="submission" date="2023-11" db="EMBL/GenBank/DDBJ databases">
        <title>Halocaridina rubra genome assembly.</title>
        <authorList>
            <person name="Smith C."/>
        </authorList>
    </citation>
    <scope>NUCLEOTIDE SEQUENCE [LARGE SCALE GENOMIC DNA]</scope>
    <source>
        <strain evidence="1">EP-1</strain>
        <tissue evidence="1">Whole</tissue>
    </source>
</reference>
<gene>
    <name evidence="1" type="ORF">SK128_027554</name>
</gene>
<evidence type="ECO:0000313" key="1">
    <source>
        <dbReference type="EMBL" id="KAK7070513.1"/>
    </source>
</evidence>
<dbReference type="AlphaFoldDB" id="A0AAN8WXG1"/>
<dbReference type="Proteomes" id="UP001381693">
    <property type="component" value="Unassembled WGS sequence"/>
</dbReference>
<dbReference type="EMBL" id="JAXCGZ010015332">
    <property type="protein sequence ID" value="KAK7070513.1"/>
    <property type="molecule type" value="Genomic_DNA"/>
</dbReference>
<accession>A0AAN8WXG1</accession>
<organism evidence="1 2">
    <name type="scientific">Halocaridina rubra</name>
    <name type="common">Hawaiian red shrimp</name>
    <dbReference type="NCBI Taxonomy" id="373956"/>
    <lineage>
        <taxon>Eukaryota</taxon>
        <taxon>Metazoa</taxon>
        <taxon>Ecdysozoa</taxon>
        <taxon>Arthropoda</taxon>
        <taxon>Crustacea</taxon>
        <taxon>Multicrustacea</taxon>
        <taxon>Malacostraca</taxon>
        <taxon>Eumalacostraca</taxon>
        <taxon>Eucarida</taxon>
        <taxon>Decapoda</taxon>
        <taxon>Pleocyemata</taxon>
        <taxon>Caridea</taxon>
        <taxon>Atyoidea</taxon>
        <taxon>Atyidae</taxon>
        <taxon>Halocaridina</taxon>
    </lineage>
</organism>